<accession>A0A5Q0LPL1</accession>
<dbReference type="Proteomes" id="UP000326179">
    <property type="component" value="Chromosome"/>
</dbReference>
<evidence type="ECO:0000313" key="2">
    <source>
        <dbReference type="Proteomes" id="UP000326179"/>
    </source>
</evidence>
<organism evidence="1 2">
    <name type="scientific">Streptomyces fagopyri</name>
    <dbReference type="NCBI Taxonomy" id="2662397"/>
    <lineage>
        <taxon>Bacteria</taxon>
        <taxon>Bacillati</taxon>
        <taxon>Actinomycetota</taxon>
        <taxon>Actinomycetes</taxon>
        <taxon>Kitasatosporales</taxon>
        <taxon>Streptomycetaceae</taxon>
        <taxon>Streptomyces</taxon>
    </lineage>
</organism>
<dbReference type="AlphaFoldDB" id="A0A5Q0LPL1"/>
<keyword evidence="2" id="KW-1185">Reference proteome</keyword>
<dbReference type="KEGG" id="sfy:GFH48_27375"/>
<evidence type="ECO:0000313" key="1">
    <source>
        <dbReference type="EMBL" id="QFZ78970.1"/>
    </source>
</evidence>
<sequence>MQVRVEGHNWVRYYGKQRQTVSMHHFNWDGAQRYTDDAEVRACRDLGAVVPDNCSVPRHFEP</sequence>
<name>A0A5Q0LPL1_9ACTN</name>
<protein>
    <submittedName>
        <fullName evidence="1">Uncharacterized protein</fullName>
    </submittedName>
</protein>
<dbReference type="EMBL" id="CP045643">
    <property type="protein sequence ID" value="QFZ78970.1"/>
    <property type="molecule type" value="Genomic_DNA"/>
</dbReference>
<proteinExistence type="predicted"/>
<gene>
    <name evidence="1" type="ORF">GFH48_27375</name>
</gene>
<reference evidence="1 2" key="1">
    <citation type="submission" date="2019-10" db="EMBL/GenBank/DDBJ databases">
        <title>A novel species.</title>
        <authorList>
            <person name="Gao J."/>
        </authorList>
    </citation>
    <scope>NUCLEOTIDE SEQUENCE [LARGE SCALE GENOMIC DNA]</scope>
    <source>
        <strain evidence="1 2">QMT-28</strain>
    </source>
</reference>